<organism evidence="1 2">
    <name type="scientific">Pseudomonas fluorescens</name>
    <dbReference type="NCBI Taxonomy" id="294"/>
    <lineage>
        <taxon>Bacteria</taxon>
        <taxon>Pseudomonadati</taxon>
        <taxon>Pseudomonadota</taxon>
        <taxon>Gammaproteobacteria</taxon>
        <taxon>Pseudomonadales</taxon>
        <taxon>Pseudomonadaceae</taxon>
        <taxon>Pseudomonas</taxon>
    </lineage>
</organism>
<gene>
    <name evidence="1" type="ORF">NCTC10038_01250</name>
</gene>
<dbReference type="EMBL" id="LS483372">
    <property type="protein sequence ID" value="SQF89861.1"/>
    <property type="molecule type" value="Genomic_DNA"/>
</dbReference>
<dbReference type="InterPro" id="IPR013783">
    <property type="entry name" value="Ig-like_fold"/>
</dbReference>
<dbReference type="AlphaFoldDB" id="A0A8B4I388"/>
<dbReference type="Proteomes" id="UP000248640">
    <property type="component" value="Chromosome 1"/>
</dbReference>
<protein>
    <submittedName>
        <fullName evidence="1">Cable pili-associated 22 kDa adhesin protein</fullName>
    </submittedName>
</protein>
<reference evidence="1 2" key="1">
    <citation type="submission" date="2018-06" db="EMBL/GenBank/DDBJ databases">
        <authorList>
            <consortium name="Pathogen Informatics"/>
            <person name="Doyle S."/>
        </authorList>
    </citation>
    <scope>NUCLEOTIDE SEQUENCE [LARGE SCALE GENOMIC DNA]</scope>
    <source>
        <strain evidence="1 2">NCTC10038</strain>
    </source>
</reference>
<sequence length="1188" mass="122958">MMGVPTLFYPITEWTPVRFPIFFGEGTPGQPVSICQSGTGLVVAQTTVDENGNWLTQSDIALPLGPYSVSAYYDLSQGYAPNLAFHVGDPSPMAGNGPSESDNSPVLTSLTIVDSLRPWLTGTAPPNATVVIAHSGGSVYYASVGADSNGYWEATPTTDLVVDANNWVDLALIANDAGGNALSPWVGVQLTVLLTSTGDGAMADGTPPVINSPANNSSVQTVRPTFTGKAAPNARIGVHNDAVNVYYGDCYADANGNWTYPFPQDLAPGQVTLKFGQFSQSARLSADTAHTLNIALSGSGNALPSGSAPQLTSPTTVNSLRPLLTGKAAPNAIVYVYLEGGSVLFGKPQADSNGDWNLQLSQDIYSTSTPLVLAEFNANGALMSGWTAVILTMSTAPTSNALPSGSPPQLTSPTTVNSLRPLLTGKAAPNAIVYVYLEGGSVLFGKPQADSNGDWNLQLSQDIYSTSTPLSLGEFNANGALMSGWTPVTLTMSTAPTSNALPSGSAPQLTSPTTVNSLRPLLTGKAAPNAIVYVYLEGGSVLFGKPQADSNGDWNLQLSQDIYSTSTPLVLAEFNANGALMSGWTAVTLTMSTAPTSNTLPSGSAPQLTSPTTVNSLRPLLTGKAAPNAIVYVYLEGGSVLFGKPQADSNGDWNLQLSQDIYSTSTPLVLAEFNANGALMSGWTAVTLTMSTAPTSNTLPSGSAPQLTSPTTVNSLRPLLTGKAAPNAIVYVYLEGGSVLFGKPQADSNGDWNLQLSQDIYSTSTPLVLAEFNANGALMSGWTAVTLTMSTAPTSNTLPSGSAPQLTSPTTVNSLRPLLTGKAAPNAIVYVYLEGGSVLFGKPQADSNGDWQLQLSQDIYSTSTPLSLGEFNANGALMSGWTAVTLTMSTAPTSNALPSGSAPQLTSPTTVNSLRPLLTGKAAPNAIVYVYLEGGSVLFGKPQADSNGDWQLQLSQDIYSTSTPLSLGEFNANGALMSGWTAVTLTMSTAPTSNALPSGSAPQLTSPTTVNSLRPLLTGKAAPNAIVYVYLEGGSVLFGKPQADSNGDWNLQLSQDIYSTSTPLSLGEFNANGALMSGWTAVTLTMSTAPTSNTLPSGSAPQLTSPTTVNSLRPLLTGKAAPNAIVYVYLEGGSVLFGKPQADSNGDWNLQLSQDIYSTSTPLALAEFNANGGQVSGWTAVILTMSKT</sequence>
<proteinExistence type="predicted"/>
<name>A0A8B4I388_PSEFL</name>
<evidence type="ECO:0000313" key="1">
    <source>
        <dbReference type="EMBL" id="SQF89861.1"/>
    </source>
</evidence>
<accession>A0A8B4I388</accession>
<dbReference type="Gene3D" id="2.60.40.10">
    <property type="entry name" value="Immunoglobulins"/>
    <property type="match status" value="11"/>
</dbReference>
<evidence type="ECO:0000313" key="2">
    <source>
        <dbReference type="Proteomes" id="UP000248640"/>
    </source>
</evidence>